<evidence type="ECO:0000313" key="3">
    <source>
        <dbReference type="EMBL" id="PKA65089.1"/>
    </source>
</evidence>
<reference evidence="3 4" key="1">
    <citation type="journal article" date="2017" name="Nature">
        <title>The Apostasia genome and the evolution of orchids.</title>
        <authorList>
            <person name="Zhang G.Q."/>
            <person name="Liu K.W."/>
            <person name="Li Z."/>
            <person name="Lohaus R."/>
            <person name="Hsiao Y.Y."/>
            <person name="Niu S.C."/>
            <person name="Wang J.Y."/>
            <person name="Lin Y.C."/>
            <person name="Xu Q."/>
            <person name="Chen L.J."/>
            <person name="Yoshida K."/>
            <person name="Fujiwara S."/>
            <person name="Wang Z.W."/>
            <person name="Zhang Y.Q."/>
            <person name="Mitsuda N."/>
            <person name="Wang M."/>
            <person name="Liu G.H."/>
            <person name="Pecoraro L."/>
            <person name="Huang H.X."/>
            <person name="Xiao X.J."/>
            <person name="Lin M."/>
            <person name="Wu X.Y."/>
            <person name="Wu W.L."/>
            <person name="Chen Y.Y."/>
            <person name="Chang S.B."/>
            <person name="Sakamoto S."/>
            <person name="Ohme-Takagi M."/>
            <person name="Yagi M."/>
            <person name="Zeng S.J."/>
            <person name="Shen C.Y."/>
            <person name="Yeh C.M."/>
            <person name="Luo Y.B."/>
            <person name="Tsai W.C."/>
            <person name="Van de Peer Y."/>
            <person name="Liu Z.J."/>
        </authorList>
    </citation>
    <scope>NUCLEOTIDE SEQUENCE [LARGE SCALE GENOMIC DNA]</scope>
    <source>
        <strain evidence="4">cv. Shenzhen</strain>
        <tissue evidence="3">Stem</tissue>
    </source>
</reference>
<feature type="transmembrane region" description="Helical" evidence="2">
    <location>
        <begin position="385"/>
        <end position="403"/>
    </location>
</feature>
<feature type="transmembrane region" description="Helical" evidence="2">
    <location>
        <begin position="345"/>
        <end position="365"/>
    </location>
</feature>
<evidence type="ECO:0000256" key="1">
    <source>
        <dbReference type="SAM" id="MobiDB-lite"/>
    </source>
</evidence>
<feature type="region of interest" description="Disordered" evidence="1">
    <location>
        <begin position="74"/>
        <end position="94"/>
    </location>
</feature>
<evidence type="ECO:0008006" key="5">
    <source>
        <dbReference type="Google" id="ProtNLM"/>
    </source>
</evidence>
<dbReference type="AlphaFoldDB" id="A0A2I0BBF2"/>
<dbReference type="Pfam" id="PF25105">
    <property type="entry name" value="DUF7813"/>
    <property type="match status" value="2"/>
</dbReference>
<keyword evidence="2" id="KW-1133">Transmembrane helix</keyword>
<feature type="transmembrane region" description="Helical" evidence="2">
    <location>
        <begin position="198"/>
        <end position="224"/>
    </location>
</feature>
<feature type="transmembrane region" description="Helical" evidence="2">
    <location>
        <begin position="314"/>
        <end position="333"/>
    </location>
</feature>
<dbReference type="InterPro" id="IPR056715">
    <property type="entry name" value="DUF7813"/>
</dbReference>
<dbReference type="OrthoDB" id="1295726at2759"/>
<feature type="compositionally biased region" description="Low complexity" evidence="1">
    <location>
        <begin position="74"/>
        <end position="91"/>
    </location>
</feature>
<keyword evidence="4" id="KW-1185">Reference proteome</keyword>
<dbReference type="PANTHER" id="PTHR36353">
    <property type="entry name" value="TRANSMEMBRANE PROTEIN"/>
    <property type="match status" value="1"/>
</dbReference>
<gene>
    <name evidence="3" type="ORF">AXF42_Ash013210</name>
</gene>
<evidence type="ECO:0000256" key="2">
    <source>
        <dbReference type="SAM" id="Phobius"/>
    </source>
</evidence>
<organism evidence="3 4">
    <name type="scientific">Apostasia shenzhenica</name>
    <dbReference type="NCBI Taxonomy" id="1088818"/>
    <lineage>
        <taxon>Eukaryota</taxon>
        <taxon>Viridiplantae</taxon>
        <taxon>Streptophyta</taxon>
        <taxon>Embryophyta</taxon>
        <taxon>Tracheophyta</taxon>
        <taxon>Spermatophyta</taxon>
        <taxon>Magnoliopsida</taxon>
        <taxon>Liliopsida</taxon>
        <taxon>Asparagales</taxon>
        <taxon>Orchidaceae</taxon>
        <taxon>Apostasioideae</taxon>
        <taxon>Apostasia</taxon>
    </lineage>
</organism>
<dbReference type="EMBL" id="KZ451896">
    <property type="protein sequence ID" value="PKA65089.1"/>
    <property type="molecule type" value="Genomic_DNA"/>
</dbReference>
<dbReference type="Proteomes" id="UP000236161">
    <property type="component" value="Unassembled WGS sequence"/>
</dbReference>
<feature type="transmembrane region" description="Helical" evidence="2">
    <location>
        <begin position="245"/>
        <end position="269"/>
    </location>
</feature>
<dbReference type="STRING" id="1088818.A0A2I0BBF2"/>
<sequence length="429" mass="47432">MAAPAPAQFARAPSSSSASLLRKSFTSFFSSLPALLLASLLLFTLRSALVAGTLRLSLLPDTDPLLRSLLARFSPHSSSSSSTSPSSSPTPRFLHLTPTVPLPDDFFPSSPSLPRFPSNSSFPSPITLSLSPESSTGARISFRPRPPVEPPSRIFFSLPDSEVPSHENPDRATKGFSLGRYGIELVYLLSLLSSAHTVAILGFIVCYAAVLGVVFYSVAWSLLSRPIIPLTDALLSGVRLGVRRLAGFVFLKWAIRDALVQLLCIWFFANMEDQNKLFKLFIKVKLMPFSVTMLSGNEDPELPGFLFAWELLDILVSMLLFFVPWVVAVDWNVGRRGQEVLKEGVFLATLVPGPVVWIRCLEMVVGGRLGLLLLSAFGGRRFAMWAQAMAEVYFMVLWLILYVEARRKDCELGGRRFGREELEKCIERL</sequence>
<keyword evidence="2" id="KW-0812">Transmembrane</keyword>
<accession>A0A2I0BBF2</accession>
<name>A0A2I0BBF2_9ASPA</name>
<protein>
    <recommendedName>
        <fullName evidence="5">Transmembrane protein</fullName>
    </recommendedName>
</protein>
<dbReference type="PANTHER" id="PTHR36353:SF1">
    <property type="entry name" value="TRANSMEMBRANE PROTEIN"/>
    <property type="match status" value="1"/>
</dbReference>
<proteinExistence type="predicted"/>
<keyword evidence="2" id="KW-0472">Membrane</keyword>
<evidence type="ECO:0000313" key="4">
    <source>
        <dbReference type="Proteomes" id="UP000236161"/>
    </source>
</evidence>